<dbReference type="AlphaFoldDB" id="A0A2V1IPV8"/>
<dbReference type="GO" id="GO:0061503">
    <property type="term" value="F:tRNA threonylcarbamoyladenosine dehydratase"/>
    <property type="evidence" value="ECO:0007669"/>
    <property type="project" value="TreeGrafter"/>
</dbReference>
<dbReference type="RefSeq" id="WP_107032411.1">
    <property type="nucleotide sequence ID" value="NZ_CAPDHO010000010.1"/>
</dbReference>
<evidence type="ECO:0000259" key="2">
    <source>
        <dbReference type="Pfam" id="PF00899"/>
    </source>
</evidence>
<dbReference type="EMBL" id="PUEC01000016">
    <property type="protein sequence ID" value="PWB02031.1"/>
    <property type="molecule type" value="Genomic_DNA"/>
</dbReference>
<proteinExistence type="predicted"/>
<organism evidence="3 4">
    <name type="scientific">Duncaniella muris</name>
    <dbReference type="NCBI Taxonomy" id="2094150"/>
    <lineage>
        <taxon>Bacteria</taxon>
        <taxon>Pseudomonadati</taxon>
        <taxon>Bacteroidota</taxon>
        <taxon>Bacteroidia</taxon>
        <taxon>Bacteroidales</taxon>
        <taxon>Muribaculaceae</taxon>
        <taxon>Duncaniella</taxon>
    </lineage>
</organism>
<dbReference type="PANTHER" id="PTHR43267">
    <property type="entry name" value="TRNA THREONYLCARBAMOYLADENOSINE DEHYDRATASE"/>
    <property type="match status" value="1"/>
</dbReference>
<keyword evidence="1" id="KW-1133">Transmembrane helix</keyword>
<dbReference type="Proteomes" id="UP000244905">
    <property type="component" value="Unassembled WGS sequence"/>
</dbReference>
<keyword evidence="4" id="KW-1185">Reference proteome</keyword>
<reference evidence="4" key="1">
    <citation type="submission" date="2018-02" db="EMBL/GenBank/DDBJ databases">
        <authorList>
            <person name="Clavel T."/>
            <person name="Strowig T."/>
        </authorList>
    </citation>
    <scope>NUCLEOTIDE SEQUENCE [LARGE SCALE GENOMIC DNA]</scope>
    <source>
        <strain evidence="4">DSM 103720</strain>
    </source>
</reference>
<dbReference type="InterPro" id="IPR035985">
    <property type="entry name" value="Ubiquitin-activating_enz"/>
</dbReference>
<evidence type="ECO:0000313" key="4">
    <source>
        <dbReference type="Proteomes" id="UP000244905"/>
    </source>
</evidence>
<dbReference type="GO" id="GO:0061504">
    <property type="term" value="P:cyclic threonylcarbamoyladenosine biosynthetic process"/>
    <property type="evidence" value="ECO:0007669"/>
    <property type="project" value="TreeGrafter"/>
</dbReference>
<feature type="transmembrane region" description="Helical" evidence="1">
    <location>
        <begin position="228"/>
        <end position="250"/>
    </location>
</feature>
<evidence type="ECO:0000256" key="1">
    <source>
        <dbReference type="SAM" id="Phobius"/>
    </source>
</evidence>
<gene>
    <name evidence="3" type="ORF">C5O23_07940</name>
</gene>
<feature type="domain" description="THIF-type NAD/FAD binding fold" evidence="2">
    <location>
        <begin position="13"/>
        <end position="154"/>
    </location>
</feature>
<keyword evidence="1" id="KW-0472">Membrane</keyword>
<dbReference type="InterPro" id="IPR045886">
    <property type="entry name" value="ThiF/MoeB/HesA"/>
</dbReference>
<dbReference type="Pfam" id="PF00899">
    <property type="entry name" value="ThiF"/>
    <property type="match status" value="1"/>
</dbReference>
<dbReference type="PANTHER" id="PTHR43267:SF1">
    <property type="entry name" value="TRNA THREONYLCARBAMOYLADENOSINE DEHYDRATASE"/>
    <property type="match status" value="1"/>
</dbReference>
<dbReference type="GeneID" id="82526274"/>
<comment type="caution">
    <text evidence="3">The sequence shown here is derived from an EMBL/GenBank/DDBJ whole genome shotgun (WGS) entry which is preliminary data.</text>
</comment>
<name>A0A2V1IPV8_9BACT</name>
<evidence type="ECO:0000313" key="3">
    <source>
        <dbReference type="EMBL" id="PWB02031.1"/>
    </source>
</evidence>
<accession>A0A2V1IPV8</accession>
<keyword evidence="1" id="KW-0812">Transmembrane</keyword>
<dbReference type="GO" id="GO:0008641">
    <property type="term" value="F:ubiquitin-like modifier activating enzyme activity"/>
    <property type="evidence" value="ECO:0007669"/>
    <property type="project" value="InterPro"/>
</dbReference>
<sequence>MIKDSFNRVALLTGTEAFGTLASRRVIIFGVGGVGSWTAETLVRSGIARLTIVDADTVAASNINRQLPATSSTVGRVKVEVMKQRLLDINPDAEIEAIHDFYNAETQSRYDLRDYDYVIDAIDSLADKALLILNATAAMAETAKSSRPVRFYSSMGAALKLDPSRIAVAEFWRVKGCPLAAALRRKFKKSGVFPTRKFRCVYSDELVANHADAVMLADRSGAMTYGKVAVNGAFMHITAVFGITLASLVIRDAIGKTV</sequence>
<dbReference type="CDD" id="cd00755">
    <property type="entry name" value="YgdL_like"/>
    <property type="match status" value="1"/>
</dbReference>
<dbReference type="SUPFAM" id="SSF69572">
    <property type="entry name" value="Activating enzymes of the ubiquitin-like proteins"/>
    <property type="match status" value="1"/>
</dbReference>
<dbReference type="Gene3D" id="3.40.50.720">
    <property type="entry name" value="NAD(P)-binding Rossmann-like Domain"/>
    <property type="match status" value="1"/>
</dbReference>
<dbReference type="InterPro" id="IPR000594">
    <property type="entry name" value="ThiF_NAD_FAD-bd"/>
</dbReference>
<protein>
    <submittedName>
        <fullName evidence="3">tRNA threonylcarbamoyladenosine dehydratase</fullName>
    </submittedName>
</protein>